<feature type="domain" description="RING-type" evidence="9">
    <location>
        <begin position="49"/>
        <end position="90"/>
    </location>
</feature>
<keyword evidence="4" id="KW-0479">Metal-binding</keyword>
<evidence type="ECO:0000256" key="7">
    <source>
        <dbReference type="ARBA" id="ARBA00022833"/>
    </source>
</evidence>
<name>A0A7J7KZW9_9MAGN</name>
<dbReference type="EMBL" id="JACGCM010002776">
    <property type="protein sequence ID" value="KAF6135824.1"/>
    <property type="molecule type" value="Genomic_DNA"/>
</dbReference>
<dbReference type="OrthoDB" id="4348522at2759"/>
<keyword evidence="6" id="KW-0833">Ubl conjugation pathway</keyword>
<proteinExistence type="predicted"/>
<dbReference type="GO" id="GO:0061630">
    <property type="term" value="F:ubiquitin protein ligase activity"/>
    <property type="evidence" value="ECO:0007669"/>
    <property type="project" value="UniProtKB-EC"/>
</dbReference>
<dbReference type="GO" id="GO:0008270">
    <property type="term" value="F:zinc ion binding"/>
    <property type="evidence" value="ECO:0007669"/>
    <property type="project" value="UniProtKB-KW"/>
</dbReference>
<dbReference type="Gene3D" id="3.30.40.10">
    <property type="entry name" value="Zinc/RING finger domain, C3HC4 (zinc finger)"/>
    <property type="match status" value="1"/>
</dbReference>
<reference evidence="10 11" key="1">
    <citation type="journal article" date="2020" name="IScience">
        <title>Genome Sequencing of the Endangered Kingdonia uniflora (Circaeasteraceae, Ranunculales) Reveals Potential Mechanisms of Evolutionary Specialization.</title>
        <authorList>
            <person name="Sun Y."/>
            <person name="Deng T."/>
            <person name="Zhang A."/>
            <person name="Moore M.J."/>
            <person name="Landis J.B."/>
            <person name="Lin N."/>
            <person name="Zhang H."/>
            <person name="Zhang X."/>
            <person name="Huang J."/>
            <person name="Zhang X."/>
            <person name="Sun H."/>
            <person name="Wang H."/>
        </authorList>
    </citation>
    <scope>NUCLEOTIDE SEQUENCE [LARGE SCALE GENOMIC DNA]</scope>
    <source>
        <strain evidence="10">TB1705</strain>
        <tissue evidence="10">Leaf</tissue>
    </source>
</reference>
<dbReference type="PANTHER" id="PTHR15710">
    <property type="entry name" value="E3 UBIQUITIN-PROTEIN LIGASE PRAJA"/>
    <property type="match status" value="1"/>
</dbReference>
<evidence type="ECO:0000259" key="9">
    <source>
        <dbReference type="PROSITE" id="PS50089"/>
    </source>
</evidence>
<evidence type="ECO:0000256" key="6">
    <source>
        <dbReference type="ARBA" id="ARBA00022786"/>
    </source>
</evidence>
<sequence>MERIESSEVERAIRESTEANQVHVIPASQSAIEALKKRKYHEGNSTTGCVVCLDEFLHGMEITRMPCHHIFHGECIVSWLHLKNECPLCRFQMPLDTTEI</sequence>
<keyword evidence="11" id="KW-1185">Reference proteome</keyword>
<dbReference type="PANTHER" id="PTHR15710:SF77">
    <property type="entry name" value="RING-H2 FINGER PROTEIN ATL21B"/>
    <property type="match status" value="1"/>
</dbReference>
<evidence type="ECO:0000256" key="3">
    <source>
        <dbReference type="ARBA" id="ARBA00022679"/>
    </source>
</evidence>
<evidence type="ECO:0000313" key="10">
    <source>
        <dbReference type="EMBL" id="KAF6135824.1"/>
    </source>
</evidence>
<organism evidence="10 11">
    <name type="scientific">Kingdonia uniflora</name>
    <dbReference type="NCBI Taxonomy" id="39325"/>
    <lineage>
        <taxon>Eukaryota</taxon>
        <taxon>Viridiplantae</taxon>
        <taxon>Streptophyta</taxon>
        <taxon>Embryophyta</taxon>
        <taxon>Tracheophyta</taxon>
        <taxon>Spermatophyta</taxon>
        <taxon>Magnoliopsida</taxon>
        <taxon>Ranunculales</taxon>
        <taxon>Circaeasteraceae</taxon>
        <taxon>Kingdonia</taxon>
    </lineage>
</organism>
<dbReference type="SUPFAM" id="SSF57850">
    <property type="entry name" value="RING/U-box"/>
    <property type="match status" value="1"/>
</dbReference>
<evidence type="ECO:0000256" key="4">
    <source>
        <dbReference type="ARBA" id="ARBA00022723"/>
    </source>
</evidence>
<evidence type="ECO:0000256" key="2">
    <source>
        <dbReference type="ARBA" id="ARBA00012483"/>
    </source>
</evidence>
<keyword evidence="5 8" id="KW-0863">Zinc-finger</keyword>
<dbReference type="InterPro" id="IPR013083">
    <property type="entry name" value="Znf_RING/FYVE/PHD"/>
</dbReference>
<dbReference type="FunFam" id="3.30.40.10:FF:000127">
    <property type="entry name" value="E3 ubiquitin-protein ligase RNF181"/>
    <property type="match status" value="1"/>
</dbReference>
<dbReference type="EC" id="2.3.2.27" evidence="2"/>
<accession>A0A7J7KZW9</accession>
<keyword evidence="3" id="KW-0808">Transferase</keyword>
<evidence type="ECO:0000256" key="5">
    <source>
        <dbReference type="ARBA" id="ARBA00022771"/>
    </source>
</evidence>
<keyword evidence="7" id="KW-0862">Zinc</keyword>
<comment type="caution">
    <text evidence="10">The sequence shown here is derived from an EMBL/GenBank/DDBJ whole genome shotgun (WGS) entry which is preliminary data.</text>
</comment>
<dbReference type="GO" id="GO:0016567">
    <property type="term" value="P:protein ubiquitination"/>
    <property type="evidence" value="ECO:0007669"/>
    <property type="project" value="TreeGrafter"/>
</dbReference>
<dbReference type="PROSITE" id="PS50089">
    <property type="entry name" value="ZF_RING_2"/>
    <property type="match status" value="1"/>
</dbReference>
<comment type="catalytic activity">
    <reaction evidence="1">
        <text>S-ubiquitinyl-[E2 ubiquitin-conjugating enzyme]-L-cysteine + [acceptor protein]-L-lysine = [E2 ubiquitin-conjugating enzyme]-L-cysteine + N(6)-ubiquitinyl-[acceptor protein]-L-lysine.</text>
        <dbReference type="EC" id="2.3.2.27"/>
    </reaction>
</comment>
<evidence type="ECO:0000256" key="1">
    <source>
        <dbReference type="ARBA" id="ARBA00000900"/>
    </source>
</evidence>
<dbReference type="Proteomes" id="UP000541444">
    <property type="component" value="Unassembled WGS sequence"/>
</dbReference>
<gene>
    <name evidence="10" type="ORF">GIB67_028143</name>
</gene>
<dbReference type="AlphaFoldDB" id="A0A7J7KZW9"/>
<evidence type="ECO:0000256" key="8">
    <source>
        <dbReference type="PROSITE-ProRule" id="PRU00175"/>
    </source>
</evidence>
<protein>
    <recommendedName>
        <fullName evidence="2">RING-type E3 ubiquitin transferase</fullName>
        <ecNumber evidence="2">2.3.2.27</ecNumber>
    </recommendedName>
</protein>
<dbReference type="GO" id="GO:0005737">
    <property type="term" value="C:cytoplasm"/>
    <property type="evidence" value="ECO:0007669"/>
    <property type="project" value="TreeGrafter"/>
</dbReference>
<evidence type="ECO:0000313" key="11">
    <source>
        <dbReference type="Proteomes" id="UP000541444"/>
    </source>
</evidence>
<dbReference type="InterPro" id="IPR001841">
    <property type="entry name" value="Znf_RING"/>
</dbReference>
<dbReference type="SMART" id="SM00184">
    <property type="entry name" value="RING"/>
    <property type="match status" value="1"/>
</dbReference>
<dbReference type="Pfam" id="PF13639">
    <property type="entry name" value="zf-RING_2"/>
    <property type="match status" value="1"/>
</dbReference>